<proteinExistence type="predicted"/>
<dbReference type="SUPFAM" id="SSF53041">
    <property type="entry name" value="Resolvase-like"/>
    <property type="match status" value="1"/>
</dbReference>
<evidence type="ECO:0000313" key="5">
    <source>
        <dbReference type="Proteomes" id="UP001595698"/>
    </source>
</evidence>
<sequence length="494" mass="56734">MRAASYARRSDSKGKKHDERSVEEQDALNLRAAQSNHWDLPPTRMYRDNDLSASRYSTKERPDWLALEKELNSGQLDVLLIWETSRAWRKLSEWVLLVDTCRDNKVLIHVTSHGRTYDPTQRRDRKTLIEEGVDSEDETEKTSERVKRAMEANRQQGRPHSRPPYGYAIEVDPTNHRAKIRVPVPELAPIVHEIIRRVARSEPVSAIAKDLNLRGIDSPSVAQGLKPHPRSQGKPQWSPAMVRKICTNEAYIGKRGLVDATWPPIVEDEGFEELFWKANNLIKDPERKTTKPGRAKYLLAFLGRCGVCNEYLTRMGGREGPDRYKCYAATGCVTIRMDWVDAAIGEAICNRLAKGDVLEQLTTRDNKDLYAELEELRADHQTALDLRSRKKLSLLALSQEEERILPRIEEIEKALRPVTLPQCIEDLTKDAQGNLQIIRTRWNRLDIPAKKDVVRTLIESIRILKTTVPGQHKTDEQIDNMLKARVKVKWVNEQ</sequence>
<dbReference type="InterPro" id="IPR011109">
    <property type="entry name" value="DNA_bind_recombinase_dom"/>
</dbReference>
<gene>
    <name evidence="4" type="ORF">ACFOYY_19275</name>
</gene>
<dbReference type="PROSITE" id="PS51737">
    <property type="entry name" value="RECOMBINASE_DNA_BIND"/>
    <property type="match status" value="1"/>
</dbReference>
<feature type="compositionally biased region" description="Basic and acidic residues" evidence="1">
    <location>
        <begin position="120"/>
        <end position="129"/>
    </location>
</feature>
<dbReference type="CDD" id="cd00338">
    <property type="entry name" value="Ser_Recombinase"/>
    <property type="match status" value="1"/>
</dbReference>
<dbReference type="PANTHER" id="PTHR30461">
    <property type="entry name" value="DNA-INVERTASE FROM LAMBDOID PROPHAGE"/>
    <property type="match status" value="1"/>
</dbReference>
<dbReference type="InterPro" id="IPR050639">
    <property type="entry name" value="SSR_resolvase"/>
</dbReference>
<feature type="domain" description="Recombinase" evidence="3">
    <location>
        <begin position="164"/>
        <end position="288"/>
    </location>
</feature>
<dbReference type="InterPro" id="IPR006119">
    <property type="entry name" value="Resolv_N"/>
</dbReference>
<feature type="domain" description="Resolvase/invertase-type recombinase catalytic" evidence="2">
    <location>
        <begin position="2"/>
        <end position="157"/>
    </location>
</feature>
<organism evidence="4 5">
    <name type="scientific">Streptosporangium jomthongense</name>
    <dbReference type="NCBI Taxonomy" id="1193683"/>
    <lineage>
        <taxon>Bacteria</taxon>
        <taxon>Bacillati</taxon>
        <taxon>Actinomycetota</taxon>
        <taxon>Actinomycetes</taxon>
        <taxon>Streptosporangiales</taxon>
        <taxon>Streptosporangiaceae</taxon>
        <taxon>Streptosporangium</taxon>
    </lineage>
</organism>
<dbReference type="PROSITE" id="PS51736">
    <property type="entry name" value="RECOMBINASES_3"/>
    <property type="match status" value="1"/>
</dbReference>
<feature type="region of interest" description="Disordered" evidence="1">
    <location>
        <begin position="1"/>
        <end position="28"/>
    </location>
</feature>
<dbReference type="Pfam" id="PF00239">
    <property type="entry name" value="Resolvase"/>
    <property type="match status" value="1"/>
</dbReference>
<evidence type="ECO:0000256" key="1">
    <source>
        <dbReference type="SAM" id="MobiDB-lite"/>
    </source>
</evidence>
<dbReference type="Proteomes" id="UP001595698">
    <property type="component" value="Unassembled WGS sequence"/>
</dbReference>
<dbReference type="SMART" id="SM00857">
    <property type="entry name" value="Resolvase"/>
    <property type="match status" value="1"/>
</dbReference>
<keyword evidence="5" id="KW-1185">Reference proteome</keyword>
<dbReference type="RefSeq" id="WP_386190471.1">
    <property type="nucleotide sequence ID" value="NZ_JBHSBC010000019.1"/>
</dbReference>
<name>A0ABV8F391_9ACTN</name>
<dbReference type="Gene3D" id="3.40.50.1390">
    <property type="entry name" value="Resolvase, N-terminal catalytic domain"/>
    <property type="match status" value="1"/>
</dbReference>
<feature type="region of interest" description="Disordered" evidence="1">
    <location>
        <begin position="219"/>
        <end position="238"/>
    </location>
</feature>
<dbReference type="InterPro" id="IPR036162">
    <property type="entry name" value="Resolvase-like_N_sf"/>
</dbReference>
<evidence type="ECO:0000259" key="2">
    <source>
        <dbReference type="PROSITE" id="PS51736"/>
    </source>
</evidence>
<accession>A0ABV8F391</accession>
<feature type="compositionally biased region" description="Basic and acidic residues" evidence="1">
    <location>
        <begin position="8"/>
        <end position="23"/>
    </location>
</feature>
<evidence type="ECO:0000259" key="3">
    <source>
        <dbReference type="PROSITE" id="PS51737"/>
    </source>
</evidence>
<evidence type="ECO:0000313" key="4">
    <source>
        <dbReference type="EMBL" id="MFC3982294.1"/>
    </source>
</evidence>
<feature type="region of interest" description="Disordered" evidence="1">
    <location>
        <begin position="116"/>
        <end position="165"/>
    </location>
</feature>
<protein>
    <submittedName>
        <fullName evidence="4">Recombinase family protein</fullName>
    </submittedName>
</protein>
<dbReference type="EMBL" id="JBHSBC010000019">
    <property type="protein sequence ID" value="MFC3982294.1"/>
    <property type="molecule type" value="Genomic_DNA"/>
</dbReference>
<dbReference type="Pfam" id="PF07508">
    <property type="entry name" value="Recombinase"/>
    <property type="match status" value="1"/>
</dbReference>
<feature type="compositionally biased region" description="Basic and acidic residues" evidence="1">
    <location>
        <begin position="140"/>
        <end position="151"/>
    </location>
</feature>
<comment type="caution">
    <text evidence="4">The sequence shown here is derived from an EMBL/GenBank/DDBJ whole genome shotgun (WGS) entry which is preliminary data.</text>
</comment>
<dbReference type="InterPro" id="IPR038109">
    <property type="entry name" value="DNA_bind_recomb_sf"/>
</dbReference>
<dbReference type="Gene3D" id="3.90.1750.20">
    <property type="entry name" value="Putative Large Serine Recombinase, Chain B, Domain 2"/>
    <property type="match status" value="1"/>
</dbReference>
<dbReference type="PANTHER" id="PTHR30461:SF23">
    <property type="entry name" value="DNA RECOMBINASE-RELATED"/>
    <property type="match status" value="1"/>
</dbReference>
<reference evidence="5" key="1">
    <citation type="journal article" date="2019" name="Int. J. Syst. Evol. Microbiol.">
        <title>The Global Catalogue of Microorganisms (GCM) 10K type strain sequencing project: providing services to taxonomists for standard genome sequencing and annotation.</title>
        <authorList>
            <consortium name="The Broad Institute Genomics Platform"/>
            <consortium name="The Broad Institute Genome Sequencing Center for Infectious Disease"/>
            <person name="Wu L."/>
            <person name="Ma J."/>
        </authorList>
    </citation>
    <scope>NUCLEOTIDE SEQUENCE [LARGE SCALE GENOMIC DNA]</scope>
    <source>
        <strain evidence="5">TBRC 7912</strain>
    </source>
</reference>